<name>A0ACC1AJZ7_9ROSI</name>
<dbReference type="EMBL" id="CM047906">
    <property type="protein sequence ID" value="KAJ0087001.1"/>
    <property type="molecule type" value="Genomic_DNA"/>
</dbReference>
<dbReference type="Proteomes" id="UP001164250">
    <property type="component" value="Chromosome 10"/>
</dbReference>
<gene>
    <name evidence="1" type="ORF">Patl1_08266</name>
</gene>
<sequence>MGSCEDSALVDEPSRDSDIEKDSCVEFREKLVSKSFGCSETGFDVIGANVNSIEAVDQCLGLSSDDATLCVSPVDVLEAGIDERVGLAPECENVVSVGLERVVDDECGVSGVCLNDSLSDVGVCNLPDRCLVLSCDQNNVCASFANVTEIVVVKRDDLVSKCENAAGWVVEKMVDDVCGASLNESQIHVDVCCAESDGLLLENGGFQGEDGIVKSLEGCEMPLREMLGNTSGTNHDQQDVLEDEFKDDRTVGCLSGEERAIEEKNNALAVVEKDICSRVLTLWNPEPVLVTGSLRNSVQKDDQKDDKSIDCPSLEEGVEVMEEKTDALARIQENTCEQVLPSQCCEMPPELMPLPDSLKNPVHQEDPQNDKKAGCPTLEGVTEYMEEKINTCDQMLPSQGCALPSELTTRTGSLGNGVNQSEQKGDDTINEVIEAKNDSFTGTGKDICDHVLSLHDCEIHLESTEVTVSMKGVTIEKRDSSDGIETDYNHPESSSQYNELPTDLVFSTGVSNNSSQQNQLKETECIRDPVVEAKADEIPLKSLCNDDSLRSGEGHNDQKDHDIFSHCDEETIEIATETKSNTNTSIIALPAHSYQGSLENLLLADSLSNCTQQNELSDDRITDCPSAERVPEVVEEKSDVTTGVKDEICTQVLPVDESLKEHSSGMVPNYFVDKLVSVQSCLPTGVDAIGSCNRVEVTDLFQKDPAIAIVSNSAVDCSGQTDHEGKDNTRVNCFSKTKYPDIISSYSRRSSRISKSNQKTQSKTVAKNSRNAAKVQIPNRSVDIIFKVSRRKRSSFSKPARSSIWGLLGNITQIFSNSDVSRLCQIQNHGSQKAKGGKGNRKRNKVRASGSSLGSSKKDHVSSKCLRLKVKVGNEVCRSSLDVMVPEMVDTIASCDDIVGDHRTSEFPQFAHVVEDKSGEEGTDRQFQCFNKNPEETEKYSDDSVVDIHLANKELEGTVILDEAAADVADDLLGIPAHKGAEGLEGTTENNYVNPGTSPDSEVIDVIPEAQVGGKGQEGLDKTVLTSSTSFASTSSKRGKKKDNLLLADNSIQEGSLTVSASKKKAKQPKKRGGRQKKGGDLHSSETLSTFPGANASSNSSSTVEFCVEPLPSSEETELGIIEEAMIPSMKSKEYPLSKSSKSGGMRKGRSKVSSSAKGRRQNACTQGGNQRKSVHKSKVKQKGNHIADDVEKTESGNISVSDDVAKMGLVSAGVTEKCSPPEGAWVRCDECYKWRRIPVKLASSINNCRWYIIVHVEIQLNEDYLVLTWMSFSWLISRVCKDNTDEIFADCSTPQEKSNEDINAELGLSDFEEDDGFLNDDGSMDCLSTAAIPDPTFWRINSNVFLHRSRKTQTIDEIMVCHCKPPLDGRLGCGDECLNRMLNIECVQGTCPCGDLCSNQQFQKRKYADMHWSRCGKKGHGLLLREDVTKGQFIIEYVGEVLDMQTYEARQKEYAALGHKHFYFMTLNGSEVIDACVKGNIGRFINHSCNPNCRTEKWMVNGEICIGLFALRDIKKEEELTFDYNYVRVFGAAAKKCYCGSPQCRGYIGGDPLNTEVIYQGDSDEEYPEPLMLEDGDDLESAISRTSSFYGDRTQYPLKNKDKMDDTTRAVQQSEISIEVENLSASAISQVQESKGKYPSAQPEISIQAEDVTRISVSAVCQEISMEEEIKNNASSMIQQVGTTSSTLLSEKLLLGGSDANRKDKSDIVDDKQGLPKSRPRIKTSRSSGSVKKGKVSSSHLNGNKVKMAANKSQLLSIKPKRIVEGSSNGRFEAVQEKLNELLDVDGGISKRKDAPKGYLKLLLLTAASGDSVNGEAIQSNRDLSMILDALLKTKSRVVLLDIINKNGLQMLHNMMKQYRRNFKKIPILRKLLKVLEYLAVREILSRDHIIGGPPCAGMESFRESILSFTEHDDKQVHQIARNFRDKWIPKPFRKSSYMDRDDGRMDFHRGVNCNRLSASHNQRHDQGSRPSEAIDCAMQSFTITSVDSTANKMGSAPCTGVRQTTGTTRKRKSRWDQPAEPDLDSRSVARKEQKRESTLQQQCEKSSPFTIRSQLMPNHADKLSREDSNCPDCVHNYYNRDEAVSSEDRGQTTQEDVPPGFSSPFNPPPISSDASSTTDLPQQNVLHRKCLCDVAIGHPQQKFISRLPVSYGIPLHILQQFGSPQAETLDNWVIAPGMPFHPFPPLPPVPHDKRGPPPGSADSCKTVNESVEELQQDSHRLPTYPPEEDNPSTTGANQSEADIQQTCKRMRGSSIDLGRRYFRQQKRMGPPWLWRRNERSYCSQDSRVDKPSSNFYQRPSQQNHH</sequence>
<organism evidence="1 2">
    <name type="scientific">Pistacia atlantica</name>
    <dbReference type="NCBI Taxonomy" id="434234"/>
    <lineage>
        <taxon>Eukaryota</taxon>
        <taxon>Viridiplantae</taxon>
        <taxon>Streptophyta</taxon>
        <taxon>Embryophyta</taxon>
        <taxon>Tracheophyta</taxon>
        <taxon>Spermatophyta</taxon>
        <taxon>Magnoliopsida</taxon>
        <taxon>eudicotyledons</taxon>
        <taxon>Gunneridae</taxon>
        <taxon>Pentapetalae</taxon>
        <taxon>rosids</taxon>
        <taxon>malvids</taxon>
        <taxon>Sapindales</taxon>
        <taxon>Anacardiaceae</taxon>
        <taxon>Pistacia</taxon>
    </lineage>
</organism>
<comment type="caution">
    <text evidence="1">The sequence shown here is derived from an EMBL/GenBank/DDBJ whole genome shotgun (WGS) entry which is preliminary data.</text>
</comment>
<protein>
    <submittedName>
        <fullName evidence="1">Uncharacterized protein</fullName>
    </submittedName>
</protein>
<reference evidence="2" key="1">
    <citation type="journal article" date="2023" name="G3 (Bethesda)">
        <title>Genome assembly and association tests identify interacting loci associated with vigor, precocity, and sex in interspecific pistachio rootstocks.</title>
        <authorList>
            <person name="Palmer W."/>
            <person name="Jacygrad E."/>
            <person name="Sagayaradj S."/>
            <person name="Cavanaugh K."/>
            <person name="Han R."/>
            <person name="Bertier L."/>
            <person name="Beede B."/>
            <person name="Kafkas S."/>
            <person name="Golino D."/>
            <person name="Preece J."/>
            <person name="Michelmore R."/>
        </authorList>
    </citation>
    <scope>NUCLEOTIDE SEQUENCE [LARGE SCALE GENOMIC DNA]</scope>
</reference>
<evidence type="ECO:0000313" key="2">
    <source>
        <dbReference type="Proteomes" id="UP001164250"/>
    </source>
</evidence>
<accession>A0ACC1AJZ7</accession>
<keyword evidence="2" id="KW-1185">Reference proteome</keyword>
<evidence type="ECO:0000313" key="1">
    <source>
        <dbReference type="EMBL" id="KAJ0087001.1"/>
    </source>
</evidence>
<proteinExistence type="predicted"/>